<evidence type="ECO:0000313" key="2">
    <source>
        <dbReference type="Proteomes" id="UP000287651"/>
    </source>
</evidence>
<organism evidence="1 2">
    <name type="scientific">Ensete ventricosum</name>
    <name type="common">Abyssinian banana</name>
    <name type="synonym">Musa ensete</name>
    <dbReference type="NCBI Taxonomy" id="4639"/>
    <lineage>
        <taxon>Eukaryota</taxon>
        <taxon>Viridiplantae</taxon>
        <taxon>Streptophyta</taxon>
        <taxon>Embryophyta</taxon>
        <taxon>Tracheophyta</taxon>
        <taxon>Spermatophyta</taxon>
        <taxon>Magnoliopsida</taxon>
        <taxon>Liliopsida</taxon>
        <taxon>Zingiberales</taxon>
        <taxon>Musaceae</taxon>
        <taxon>Ensete</taxon>
    </lineage>
</organism>
<reference evidence="1 2" key="1">
    <citation type="journal article" date="2014" name="Agronomy (Basel)">
        <title>A Draft Genome Sequence for Ensete ventricosum, the Drought-Tolerant Tree Against Hunger.</title>
        <authorList>
            <person name="Harrison J."/>
            <person name="Moore K.A."/>
            <person name="Paszkiewicz K."/>
            <person name="Jones T."/>
            <person name="Grant M."/>
            <person name="Ambacheew D."/>
            <person name="Muzemil S."/>
            <person name="Studholme D.J."/>
        </authorList>
    </citation>
    <scope>NUCLEOTIDE SEQUENCE [LARGE SCALE GENOMIC DNA]</scope>
</reference>
<accession>A0A426XBU3</accession>
<dbReference type="Proteomes" id="UP000287651">
    <property type="component" value="Unassembled WGS sequence"/>
</dbReference>
<gene>
    <name evidence="1" type="ORF">B296_00055552</name>
</gene>
<protein>
    <submittedName>
        <fullName evidence="1">Uncharacterized protein</fullName>
    </submittedName>
</protein>
<name>A0A426XBU3_ENSVE</name>
<feature type="non-terminal residue" evidence="1">
    <location>
        <position position="1"/>
    </location>
</feature>
<dbReference type="AlphaFoldDB" id="A0A426XBU3"/>
<evidence type="ECO:0000313" key="1">
    <source>
        <dbReference type="EMBL" id="RRT36937.1"/>
    </source>
</evidence>
<dbReference type="EMBL" id="AMZH03022886">
    <property type="protein sequence ID" value="RRT36937.1"/>
    <property type="molecule type" value="Genomic_DNA"/>
</dbReference>
<comment type="caution">
    <text evidence="1">The sequence shown here is derived from an EMBL/GenBank/DDBJ whole genome shotgun (WGS) entry which is preliminary data.</text>
</comment>
<proteinExistence type="predicted"/>
<sequence>FRFILVSVSVTSATSIYNISYRFPRRYGDKSALIHRYDGILAGLDFFSFPSQFGCVFNDTAPVFLPDETRSSKGTAKLPNPWFL</sequence>